<sequence>MKWQLPALLAIGALLGGCGGEAPSSAPQQESASMETITGQALYRERILLTPGTTMLVALEDVSRADAPAEVVSENRFEIQGPPPFAFALQYDPAKLVENHRYGLRIRIEEKGELRFINDTHIDPFGDGLDQIVLKGVGR</sequence>
<dbReference type="PANTHER" id="PTHR38013:SF1">
    <property type="entry name" value="GLYCOPROTEIN_POLYSACCHARIDE METABOLISM"/>
    <property type="match status" value="1"/>
</dbReference>
<dbReference type="KEGG" id="fbl:Fbal_0079"/>
<dbReference type="HOGENOM" id="CLU_130974_1_0_6"/>
<organism evidence="1 2">
    <name type="scientific">Ferrimonas balearica (strain DSM 9799 / CCM 4581 / KCTC 23876 / PAT)</name>
    <dbReference type="NCBI Taxonomy" id="550540"/>
    <lineage>
        <taxon>Bacteria</taxon>
        <taxon>Pseudomonadati</taxon>
        <taxon>Pseudomonadota</taxon>
        <taxon>Gammaproteobacteria</taxon>
        <taxon>Alteromonadales</taxon>
        <taxon>Ferrimonadaceae</taxon>
        <taxon>Ferrimonas</taxon>
    </lineage>
</organism>
<evidence type="ECO:0008006" key="3">
    <source>
        <dbReference type="Google" id="ProtNLM"/>
    </source>
</evidence>
<dbReference type="PANTHER" id="PTHR38013">
    <property type="entry name" value="GLYCOPROTEIN/POLYSACCHARIDE METABOLISM"/>
    <property type="match status" value="1"/>
</dbReference>
<evidence type="ECO:0000313" key="2">
    <source>
        <dbReference type="Proteomes" id="UP000006683"/>
    </source>
</evidence>
<evidence type="ECO:0000313" key="1">
    <source>
        <dbReference type="EMBL" id="ADN74293.1"/>
    </source>
</evidence>
<protein>
    <recommendedName>
        <fullName evidence="3">Lipoprotein</fullName>
    </recommendedName>
</protein>
<dbReference type="InterPro" id="IPR053196">
    <property type="entry name" value="Lipoprotein_YbaY-like"/>
</dbReference>
<dbReference type="STRING" id="550540.Fbal_0079"/>
<name>E1SVD9_FERBD</name>
<gene>
    <name evidence="1" type="ordered locus">Fbal_0079</name>
</gene>
<dbReference type="PROSITE" id="PS51257">
    <property type="entry name" value="PROKAR_LIPOPROTEIN"/>
    <property type="match status" value="1"/>
</dbReference>
<dbReference type="AlphaFoldDB" id="E1SVD9"/>
<keyword evidence="2" id="KW-1185">Reference proteome</keyword>
<proteinExistence type="predicted"/>
<dbReference type="EMBL" id="CP002209">
    <property type="protein sequence ID" value="ADN74293.1"/>
    <property type="molecule type" value="Genomic_DNA"/>
</dbReference>
<dbReference type="RefSeq" id="WP_013343599.1">
    <property type="nucleotide sequence ID" value="NC_014541.1"/>
</dbReference>
<dbReference type="Proteomes" id="UP000006683">
    <property type="component" value="Chromosome"/>
</dbReference>
<dbReference type="GeneID" id="67180325"/>
<accession>E1SVD9</accession>
<dbReference type="eggNOG" id="COG3126">
    <property type="taxonomic scope" value="Bacteria"/>
</dbReference>
<dbReference type="OrthoDB" id="5348860at2"/>
<dbReference type="InterPro" id="IPR039366">
    <property type="entry name" value="Pilotin"/>
</dbReference>
<reference evidence="1 2" key="1">
    <citation type="journal article" date="2010" name="Stand. Genomic Sci.">
        <title>Complete genome sequence of Ferrimonas balearica type strain (PAT).</title>
        <authorList>
            <person name="Nolan M."/>
            <person name="Sikorski J."/>
            <person name="Davenport K."/>
            <person name="Lucas S."/>
            <person name="Glavina Del Rio T."/>
            <person name="Tice H."/>
            <person name="Cheng J."/>
            <person name="Goodwin L."/>
            <person name="Pitluck S."/>
            <person name="Liolios K."/>
            <person name="Ivanova N."/>
            <person name="Mavromatis K."/>
            <person name="Ovchinnikova G."/>
            <person name="Pati A."/>
            <person name="Chen A."/>
            <person name="Palaniappan K."/>
            <person name="Land M."/>
            <person name="Hauser L."/>
            <person name="Chang Y."/>
            <person name="Jeffries C."/>
            <person name="Tapia R."/>
            <person name="Brettin T."/>
            <person name="Detter J."/>
            <person name="Han C."/>
            <person name="Yasawong M."/>
            <person name="Rohde M."/>
            <person name="Tindall B."/>
            <person name="Goker M."/>
            <person name="Woyke T."/>
            <person name="Bristow J."/>
            <person name="Eisen J."/>
            <person name="Markowitz V."/>
            <person name="Hugenholtz P."/>
            <person name="Kyrpides N."/>
            <person name="Klenk H."/>
            <person name="Lapidus A."/>
        </authorList>
    </citation>
    <scope>NUCLEOTIDE SEQUENCE [LARGE SCALE GENOMIC DNA]</scope>
    <source>
        <strain evidence="2">DSM 9799 / CCM 4581 / KCTC 23876 / PAT</strain>
    </source>
</reference>
<dbReference type="Pfam" id="PF09619">
    <property type="entry name" value="YscW"/>
    <property type="match status" value="1"/>
</dbReference>